<evidence type="ECO:0000259" key="1">
    <source>
        <dbReference type="PROSITE" id="PS50927"/>
    </source>
</evidence>
<gene>
    <name evidence="2" type="ORF">FRUB_07660</name>
</gene>
<sequence>MAMLWLETDDLATIAERIVRSGACVVEPSDGQSMIITDPDGIVIEIWQTEEAGDG</sequence>
<dbReference type="InterPro" id="IPR029068">
    <property type="entry name" value="Glyas_Bleomycin-R_OHBP_Dase"/>
</dbReference>
<keyword evidence="3" id="KW-1185">Reference proteome</keyword>
<dbReference type="AlphaFoldDB" id="A0A225DAC5"/>
<dbReference type="InterPro" id="IPR001480">
    <property type="entry name" value="Bulb-type_lectin_dom"/>
</dbReference>
<organism evidence="2 3">
    <name type="scientific">Fimbriiglobus ruber</name>
    <dbReference type="NCBI Taxonomy" id="1908690"/>
    <lineage>
        <taxon>Bacteria</taxon>
        <taxon>Pseudomonadati</taxon>
        <taxon>Planctomycetota</taxon>
        <taxon>Planctomycetia</taxon>
        <taxon>Gemmatales</taxon>
        <taxon>Gemmataceae</taxon>
        <taxon>Fimbriiglobus</taxon>
    </lineage>
</organism>
<protein>
    <recommendedName>
        <fullName evidence="1">Bulb-type lectin domain-containing protein</fullName>
    </recommendedName>
</protein>
<dbReference type="SUPFAM" id="SSF54593">
    <property type="entry name" value="Glyoxalase/Bleomycin resistance protein/Dihydroxybiphenyl dioxygenase"/>
    <property type="match status" value="1"/>
</dbReference>
<dbReference type="PROSITE" id="PS50927">
    <property type="entry name" value="BULB_LECTIN"/>
    <property type="match status" value="1"/>
</dbReference>
<dbReference type="EMBL" id="NIDE01000014">
    <property type="protein sequence ID" value="OWK38540.1"/>
    <property type="molecule type" value="Genomic_DNA"/>
</dbReference>
<feature type="domain" description="Bulb-type lectin" evidence="1">
    <location>
        <begin position="1"/>
        <end position="55"/>
    </location>
</feature>
<reference evidence="3" key="1">
    <citation type="submission" date="2017-06" db="EMBL/GenBank/DDBJ databases">
        <title>Genome analysis of Fimbriiglobus ruber SP5, the first member of the order Planctomycetales with confirmed chitinolytic capability.</title>
        <authorList>
            <person name="Ravin N.V."/>
            <person name="Rakitin A.L."/>
            <person name="Ivanova A.A."/>
            <person name="Beletsky A.V."/>
            <person name="Kulichevskaya I.S."/>
            <person name="Mardanov A.V."/>
            <person name="Dedysh S.N."/>
        </authorList>
    </citation>
    <scope>NUCLEOTIDE SEQUENCE [LARGE SCALE GENOMIC DNA]</scope>
    <source>
        <strain evidence="3">SP5</strain>
    </source>
</reference>
<dbReference type="Gene3D" id="3.10.180.10">
    <property type="entry name" value="2,3-Dihydroxybiphenyl 1,2-Dioxygenase, domain 1"/>
    <property type="match status" value="1"/>
</dbReference>
<dbReference type="Proteomes" id="UP000214646">
    <property type="component" value="Unassembled WGS sequence"/>
</dbReference>
<comment type="caution">
    <text evidence="2">The sequence shown here is derived from an EMBL/GenBank/DDBJ whole genome shotgun (WGS) entry which is preliminary data.</text>
</comment>
<evidence type="ECO:0000313" key="2">
    <source>
        <dbReference type="EMBL" id="OWK38540.1"/>
    </source>
</evidence>
<name>A0A225DAC5_9BACT</name>
<evidence type="ECO:0000313" key="3">
    <source>
        <dbReference type="Proteomes" id="UP000214646"/>
    </source>
</evidence>
<accession>A0A225DAC5</accession>
<proteinExistence type="predicted"/>